<comment type="caution">
    <text evidence="1">The sequence shown here is derived from an EMBL/GenBank/DDBJ whole genome shotgun (WGS) entry which is preliminary data.</text>
</comment>
<dbReference type="PATRIC" id="fig|1359164.3.peg.39"/>
<gene>
    <name evidence="1" type="ORF">APHACPA_0038</name>
</gene>
<reference evidence="1 2" key="1">
    <citation type="submission" date="2015-01" db="EMBL/GenBank/DDBJ databases">
        <title>Genome Sequencing of Rickettsiales.</title>
        <authorList>
            <person name="Daugherty S.C."/>
            <person name="Su Q."/>
            <person name="Abolude K."/>
            <person name="Beier-Sexton M."/>
            <person name="Carlyon J.A."/>
            <person name="Carter R."/>
            <person name="Day N.P."/>
            <person name="Dumler S.J."/>
            <person name="Dyachenko V."/>
            <person name="Godinez A."/>
            <person name="Kurtti T.J."/>
            <person name="Lichay M."/>
            <person name="Mullins K.E."/>
            <person name="Ott S."/>
            <person name="Pappas-Brown V."/>
            <person name="Paris D.H."/>
            <person name="Patel P."/>
            <person name="Richards A.L."/>
            <person name="Sadzewicz L."/>
            <person name="Sears K."/>
            <person name="Seidman D."/>
            <person name="Sengamalay N."/>
            <person name="Stenos J."/>
            <person name="Tallon L.J."/>
            <person name="Vincent G."/>
            <person name="Fraser C.M."/>
            <person name="Munderloh U."/>
            <person name="Dunning-Hotopp J.C."/>
        </authorList>
    </citation>
    <scope>NUCLEOTIDE SEQUENCE [LARGE SCALE GENOMIC DNA]</scope>
    <source>
        <strain evidence="1 2">Ac/Pa</strain>
    </source>
</reference>
<name>A0A0F3N2B7_RICAM</name>
<dbReference type="EMBL" id="LANR01000001">
    <property type="protein sequence ID" value="KJV61039.1"/>
    <property type="molecule type" value="Genomic_DNA"/>
</dbReference>
<evidence type="ECO:0000313" key="1">
    <source>
        <dbReference type="EMBL" id="KJV61039.1"/>
    </source>
</evidence>
<sequence>MQGQTVSFDETISGVLLMRLPHSLRSLAMIRSSVFRQCQFFKLNKY</sequence>
<proteinExistence type="predicted"/>
<dbReference type="Proteomes" id="UP000033556">
    <property type="component" value="Unassembled WGS sequence"/>
</dbReference>
<evidence type="ECO:0000313" key="2">
    <source>
        <dbReference type="Proteomes" id="UP000033556"/>
    </source>
</evidence>
<organism evidence="1 2">
    <name type="scientific">Rickettsia amblyommatis str. Ac/Pa</name>
    <dbReference type="NCBI Taxonomy" id="1359164"/>
    <lineage>
        <taxon>Bacteria</taxon>
        <taxon>Pseudomonadati</taxon>
        <taxon>Pseudomonadota</taxon>
        <taxon>Alphaproteobacteria</taxon>
        <taxon>Rickettsiales</taxon>
        <taxon>Rickettsiaceae</taxon>
        <taxon>Rickettsieae</taxon>
        <taxon>Rickettsia</taxon>
        <taxon>spotted fever group</taxon>
    </lineage>
</organism>
<protein>
    <submittedName>
        <fullName evidence="1">Uncharacterized protein</fullName>
    </submittedName>
</protein>
<keyword evidence="2" id="KW-1185">Reference proteome</keyword>
<accession>A0A0F3N2B7</accession>
<dbReference type="AlphaFoldDB" id="A0A0F3N2B7"/>